<dbReference type="PANTHER" id="PTHR33594:SF1">
    <property type="entry name" value="HD_PDEASE DOMAIN-CONTAINING PROTEIN"/>
    <property type="match status" value="1"/>
</dbReference>
<feature type="domain" description="HD/PDEase" evidence="1">
    <location>
        <begin position="23"/>
        <end position="140"/>
    </location>
</feature>
<dbReference type="CDD" id="cd00077">
    <property type="entry name" value="HDc"/>
    <property type="match status" value="1"/>
</dbReference>
<dbReference type="PANTHER" id="PTHR33594">
    <property type="entry name" value="SUPERFAMILY HYDROLASE, PUTATIVE (AFU_ORTHOLOGUE AFUA_1G03035)-RELATED"/>
    <property type="match status" value="1"/>
</dbReference>
<sequence>MKIDFARLEQQLVQFVKDEMVQDSAHDLAHIQRVVKTAKQLCSLEGANLAIVLPAAYLHDCVAVAKNHPDRAKSSLFAADKAIELLRTIHYPEVLLNDIHHAIVAHSFSAQVEPKTLEAKIVQDADRLDALGAIGVIRCIQVSTSLGVDLYQADDPFCHHRQPDDRQYTVDHFYTKLFKLKETMRTESARVEAEKRTEFMQEFLQQFSYEV</sequence>
<dbReference type="AlphaFoldDB" id="A0A3N3DXM9"/>
<dbReference type="Gene3D" id="1.10.3210.50">
    <property type="match status" value="1"/>
</dbReference>
<dbReference type="EMBL" id="RKIK01000046">
    <property type="protein sequence ID" value="ROV59287.1"/>
    <property type="molecule type" value="Genomic_DNA"/>
</dbReference>
<proteinExistence type="predicted"/>
<reference evidence="2 3" key="1">
    <citation type="submission" date="2018-11" db="EMBL/GenBank/DDBJ databases">
        <title>Vibrio ponticus strain CAIM 1751 pathogenic for the snapper Lutjanus guttatus.</title>
        <authorList>
            <person name="Soto-Rodriguez S."/>
            <person name="Lozano-Olvera R."/>
            <person name="Gomez-Gil B."/>
        </authorList>
    </citation>
    <scope>NUCLEOTIDE SEQUENCE [LARGE SCALE GENOMIC DNA]</scope>
    <source>
        <strain evidence="2 3">CAIM 1751</strain>
    </source>
</reference>
<gene>
    <name evidence="2" type="ORF">EGH82_14525</name>
</gene>
<dbReference type="RefSeq" id="WP_123782631.1">
    <property type="nucleotide sequence ID" value="NZ_RKIK01000046.1"/>
</dbReference>
<dbReference type="SUPFAM" id="SSF109604">
    <property type="entry name" value="HD-domain/PDEase-like"/>
    <property type="match status" value="1"/>
</dbReference>
<dbReference type="Proteomes" id="UP000278792">
    <property type="component" value="Unassembled WGS sequence"/>
</dbReference>
<comment type="caution">
    <text evidence="2">The sequence shown here is derived from an EMBL/GenBank/DDBJ whole genome shotgun (WGS) entry which is preliminary data.</text>
</comment>
<evidence type="ECO:0000259" key="1">
    <source>
        <dbReference type="SMART" id="SM00471"/>
    </source>
</evidence>
<accession>A0A3N3DXM9</accession>
<evidence type="ECO:0000313" key="2">
    <source>
        <dbReference type="EMBL" id="ROV59287.1"/>
    </source>
</evidence>
<protein>
    <submittedName>
        <fullName evidence="2">HD domain-containing protein</fullName>
    </submittedName>
</protein>
<organism evidence="2 3">
    <name type="scientific">Vibrio ponticus</name>
    <dbReference type="NCBI Taxonomy" id="265668"/>
    <lineage>
        <taxon>Bacteria</taxon>
        <taxon>Pseudomonadati</taxon>
        <taxon>Pseudomonadota</taxon>
        <taxon>Gammaproteobacteria</taxon>
        <taxon>Vibrionales</taxon>
        <taxon>Vibrionaceae</taxon>
        <taxon>Vibrio</taxon>
    </lineage>
</organism>
<name>A0A3N3DXM9_9VIBR</name>
<dbReference type="Pfam" id="PF01966">
    <property type="entry name" value="HD"/>
    <property type="match status" value="1"/>
</dbReference>
<evidence type="ECO:0000313" key="3">
    <source>
        <dbReference type="Proteomes" id="UP000278792"/>
    </source>
</evidence>
<dbReference type="InterPro" id="IPR006674">
    <property type="entry name" value="HD_domain"/>
</dbReference>
<dbReference type="SMART" id="SM00471">
    <property type="entry name" value="HDc"/>
    <property type="match status" value="1"/>
</dbReference>
<dbReference type="InterPro" id="IPR003607">
    <property type="entry name" value="HD/PDEase_dom"/>
</dbReference>